<keyword evidence="1" id="KW-0963">Cytoplasm</keyword>
<dbReference type="AlphaFoldDB" id="A0A449B3B5"/>
<keyword evidence="7" id="KW-0347">Helicase</keyword>
<dbReference type="InterPro" id="IPR013849">
    <property type="entry name" value="DNA_helicase_Holl-junc_RuvA_I"/>
</dbReference>
<sequence>MLLYKLGEIVYKKSNNLIFGNKGDGYLVIVSDESRYKINEKVKLYLYEYITEYNKTTYGFKDFNELLLFLDLISIDKIGPKIAMGILDKGWENVVKLITQENWQEISKFPFVNESTARLLCVELSEKWTKIMNCKSKDKSSSKLKINKLKEILN</sequence>
<feature type="domain" description="DNA helicase Holliday junction RuvA type" evidence="6">
    <location>
        <begin position="1"/>
        <end position="59"/>
    </location>
</feature>
<dbReference type="GO" id="GO:0009378">
    <property type="term" value="F:four-way junction helicase activity"/>
    <property type="evidence" value="ECO:0007669"/>
    <property type="project" value="InterPro"/>
</dbReference>
<evidence type="ECO:0000256" key="1">
    <source>
        <dbReference type="ARBA" id="ARBA00022490"/>
    </source>
</evidence>
<dbReference type="Pfam" id="PF01330">
    <property type="entry name" value="RuvA_N"/>
    <property type="match status" value="1"/>
</dbReference>
<evidence type="ECO:0000313" key="8">
    <source>
        <dbReference type="Proteomes" id="UP000290985"/>
    </source>
</evidence>
<dbReference type="SUPFAM" id="SSF47781">
    <property type="entry name" value="RuvA domain 2-like"/>
    <property type="match status" value="1"/>
</dbReference>
<dbReference type="GO" id="GO:0006310">
    <property type="term" value="P:DNA recombination"/>
    <property type="evidence" value="ECO:0007669"/>
    <property type="project" value="UniProtKB-KW"/>
</dbReference>
<gene>
    <name evidence="7" type="primary">ruvA_3</name>
    <name evidence="7" type="ORF">NCTC10181_00965</name>
</gene>
<dbReference type="InterPro" id="IPR000085">
    <property type="entry name" value="RuvA"/>
</dbReference>
<dbReference type="KEGG" id="mcit:NCTC10181_00965"/>
<dbReference type="EMBL" id="LR215036">
    <property type="protein sequence ID" value="VEU75088.1"/>
    <property type="molecule type" value="Genomic_DNA"/>
</dbReference>
<name>A0A449B3B5_9BACT</name>
<dbReference type="GO" id="GO:0006281">
    <property type="term" value="P:DNA repair"/>
    <property type="evidence" value="ECO:0007669"/>
    <property type="project" value="UniProtKB-KW"/>
</dbReference>
<dbReference type="InterPro" id="IPR010994">
    <property type="entry name" value="RuvA_2-like"/>
</dbReference>
<evidence type="ECO:0000313" key="7">
    <source>
        <dbReference type="EMBL" id="VEU75088.1"/>
    </source>
</evidence>
<dbReference type="EC" id="3.6.4.12" evidence="7"/>
<accession>A0A449B3B5</accession>
<organism evidence="7 8">
    <name type="scientific">Mycoplasmopsis citelli</name>
    <dbReference type="NCBI Taxonomy" id="171281"/>
    <lineage>
        <taxon>Bacteria</taxon>
        <taxon>Bacillati</taxon>
        <taxon>Mycoplasmatota</taxon>
        <taxon>Mycoplasmoidales</taxon>
        <taxon>Metamycoplasmataceae</taxon>
        <taxon>Mycoplasmopsis</taxon>
    </lineage>
</organism>
<keyword evidence="2" id="KW-0227">DNA damage</keyword>
<evidence type="ECO:0000256" key="5">
    <source>
        <dbReference type="ARBA" id="ARBA00023204"/>
    </source>
</evidence>
<protein>
    <submittedName>
        <fullName evidence="7">Holliday junction DNA helicase RuvA</fullName>
        <ecNumber evidence="7">3.6.4.12</ecNumber>
    </submittedName>
</protein>
<keyword evidence="3" id="KW-0238">DNA-binding</keyword>
<dbReference type="RefSeq" id="WP_223211630.1">
    <property type="nucleotide sequence ID" value="NZ_LR215036.1"/>
</dbReference>
<keyword evidence="5" id="KW-0234">DNA repair</keyword>
<keyword evidence="8" id="KW-1185">Reference proteome</keyword>
<dbReference type="Gene3D" id="1.10.150.20">
    <property type="entry name" value="5' to 3' exonuclease, C-terminal subdomain"/>
    <property type="match status" value="1"/>
</dbReference>
<dbReference type="GO" id="GO:0003677">
    <property type="term" value="F:DNA binding"/>
    <property type="evidence" value="ECO:0007669"/>
    <property type="project" value="UniProtKB-KW"/>
</dbReference>
<dbReference type="InterPro" id="IPR012340">
    <property type="entry name" value="NA-bd_OB-fold"/>
</dbReference>
<dbReference type="GO" id="GO:0005524">
    <property type="term" value="F:ATP binding"/>
    <property type="evidence" value="ECO:0007669"/>
    <property type="project" value="InterPro"/>
</dbReference>
<reference evidence="7 8" key="1">
    <citation type="submission" date="2019-01" db="EMBL/GenBank/DDBJ databases">
        <authorList>
            <consortium name="Pathogen Informatics"/>
        </authorList>
    </citation>
    <scope>NUCLEOTIDE SEQUENCE [LARGE SCALE GENOMIC DNA]</scope>
    <source>
        <strain evidence="7 8">NCTC10181</strain>
    </source>
</reference>
<keyword evidence="7" id="KW-0067">ATP-binding</keyword>
<evidence type="ECO:0000256" key="4">
    <source>
        <dbReference type="ARBA" id="ARBA00023172"/>
    </source>
</evidence>
<evidence type="ECO:0000256" key="3">
    <source>
        <dbReference type="ARBA" id="ARBA00023125"/>
    </source>
</evidence>
<dbReference type="GO" id="GO:0016787">
    <property type="term" value="F:hydrolase activity"/>
    <property type="evidence" value="ECO:0007669"/>
    <property type="project" value="UniProtKB-KW"/>
</dbReference>
<evidence type="ECO:0000259" key="6">
    <source>
        <dbReference type="Pfam" id="PF01330"/>
    </source>
</evidence>
<dbReference type="Gene3D" id="2.40.50.140">
    <property type="entry name" value="Nucleic acid-binding proteins"/>
    <property type="match status" value="1"/>
</dbReference>
<keyword evidence="7" id="KW-0547">Nucleotide-binding</keyword>
<evidence type="ECO:0000256" key="2">
    <source>
        <dbReference type="ARBA" id="ARBA00022763"/>
    </source>
</evidence>
<keyword evidence="7" id="KW-0378">Hydrolase</keyword>
<dbReference type="Proteomes" id="UP000290985">
    <property type="component" value="Chromosome"/>
</dbReference>
<dbReference type="Pfam" id="PF14520">
    <property type="entry name" value="HHH_5"/>
    <property type="match status" value="1"/>
</dbReference>
<proteinExistence type="predicted"/>
<keyword evidence="4" id="KW-0233">DNA recombination</keyword>
<dbReference type="NCBIfam" id="TIGR00084">
    <property type="entry name" value="ruvA"/>
    <property type="match status" value="1"/>
</dbReference>